<dbReference type="KEGG" id="mac:MA_1188"/>
<dbReference type="EMBL" id="AE010299">
    <property type="protein sequence ID" value="AAM04609.1"/>
    <property type="molecule type" value="Genomic_DNA"/>
</dbReference>
<protein>
    <submittedName>
        <fullName evidence="1">Uncharacterized protein</fullName>
    </submittedName>
</protein>
<reference evidence="1 2" key="1">
    <citation type="journal article" date="2002" name="Genome Res.">
        <title>The genome of Methanosarcina acetivorans reveals extensive metabolic and physiological diversity.</title>
        <authorList>
            <person name="Galagan J.E."/>
            <person name="Nusbaum C."/>
            <person name="Roy A."/>
            <person name="Endrizzi M.G."/>
            <person name="Macdonald P."/>
            <person name="FitzHugh W."/>
            <person name="Calvo S."/>
            <person name="Engels R."/>
            <person name="Smirnov S."/>
            <person name="Atnoor D."/>
            <person name="Brown A."/>
            <person name="Allen N."/>
            <person name="Naylor J."/>
            <person name="Stange-Thomann N."/>
            <person name="DeArellano K."/>
            <person name="Johnson R."/>
            <person name="Linton L."/>
            <person name="McEwan P."/>
            <person name="McKernan K."/>
            <person name="Talamas J."/>
            <person name="Tirrell A."/>
            <person name="Ye W."/>
            <person name="Zimmer A."/>
            <person name="Barber R.D."/>
            <person name="Cann I."/>
            <person name="Graham D.E."/>
            <person name="Grahame D.A."/>
            <person name="Guss A."/>
            <person name="Hedderich R."/>
            <person name="Ingram-Smith C."/>
            <person name="Kuettner C.H."/>
            <person name="Krzycki J.A."/>
            <person name="Leigh J.A."/>
            <person name="Li W."/>
            <person name="Liu J."/>
            <person name="Mukhopadhyay B."/>
            <person name="Reeve J.N."/>
            <person name="Smith K."/>
            <person name="Springer T.A."/>
            <person name="Umayam L.A."/>
            <person name="White O."/>
            <person name="White R.H."/>
            <person name="de Macario E.C."/>
            <person name="Ferry J.G."/>
            <person name="Jarrell K.F."/>
            <person name="Jing H."/>
            <person name="Macario A.J.L."/>
            <person name="Paulsen I."/>
            <person name="Pritchett M."/>
            <person name="Sowers K.R."/>
            <person name="Swanson R.V."/>
            <person name="Zinder S.H."/>
            <person name="Lander E."/>
            <person name="Metcalf W.W."/>
            <person name="Birren B."/>
        </authorList>
    </citation>
    <scope>NUCLEOTIDE SEQUENCE [LARGE SCALE GENOMIC DNA]</scope>
    <source>
        <strain evidence="2">ATCC 35395 / DSM 2834 / JCM 12185 / C2A</strain>
    </source>
</reference>
<sequence>MSCLYSIFPNNYFDTSHAAGVNSSRIFPAVLFEARGLEELKHKVKKKIQTSINKLQFLLAIYILYQKTLFMKGFGVFRNSQVI</sequence>
<proteinExistence type="predicted"/>
<keyword evidence="2" id="KW-1185">Reference proteome</keyword>
<dbReference type="AlphaFoldDB" id="Q8TRI7"/>
<gene>
    <name evidence="1" type="ordered locus">MA_1188</name>
</gene>
<dbReference type="HOGENOM" id="CLU_2534638_0_0_2"/>
<evidence type="ECO:0000313" key="1">
    <source>
        <dbReference type="EMBL" id="AAM04609.1"/>
    </source>
</evidence>
<dbReference type="InParanoid" id="Q8TRI7"/>
<accession>Q8TRI7</accession>
<dbReference type="STRING" id="188937.MA_1188"/>
<dbReference type="Proteomes" id="UP000002487">
    <property type="component" value="Chromosome"/>
</dbReference>
<organism evidence="1 2">
    <name type="scientific">Methanosarcina acetivorans (strain ATCC 35395 / DSM 2834 / JCM 12185 / C2A)</name>
    <dbReference type="NCBI Taxonomy" id="188937"/>
    <lineage>
        <taxon>Archaea</taxon>
        <taxon>Methanobacteriati</taxon>
        <taxon>Methanobacteriota</taxon>
        <taxon>Stenosarchaea group</taxon>
        <taxon>Methanomicrobia</taxon>
        <taxon>Methanosarcinales</taxon>
        <taxon>Methanosarcinaceae</taxon>
        <taxon>Methanosarcina</taxon>
    </lineage>
</organism>
<dbReference type="EnsemblBacteria" id="AAM04609">
    <property type="protein sequence ID" value="AAM04609"/>
    <property type="gene ID" value="MA_1188"/>
</dbReference>
<name>Q8TRI7_METAC</name>
<evidence type="ECO:0000313" key="2">
    <source>
        <dbReference type="Proteomes" id="UP000002487"/>
    </source>
</evidence>